<dbReference type="PROSITE" id="PS51375">
    <property type="entry name" value="PPR"/>
    <property type="match status" value="4"/>
</dbReference>
<protein>
    <recommendedName>
        <fullName evidence="6">Pentatricopeptide repeat-containing protein</fullName>
    </recommendedName>
</protein>
<dbReference type="Proteomes" id="UP001291623">
    <property type="component" value="Unassembled WGS sequence"/>
</dbReference>
<gene>
    <name evidence="4" type="ORF">RND71_018040</name>
</gene>
<dbReference type="PANTHER" id="PTHR47447:SF24">
    <property type="entry name" value="PENTATRICOPEPTIDE REPEAT-CONTAINING PROTEIN"/>
    <property type="match status" value="1"/>
</dbReference>
<reference evidence="4" key="1">
    <citation type="submission" date="2023-12" db="EMBL/GenBank/DDBJ databases">
        <title>Genome assembly of Anisodus tanguticus.</title>
        <authorList>
            <person name="Wang Y.-J."/>
        </authorList>
    </citation>
    <scope>NUCLEOTIDE SEQUENCE</scope>
    <source>
        <strain evidence="4">KB-2021</strain>
        <tissue evidence="4">Leaf</tissue>
    </source>
</reference>
<evidence type="ECO:0000256" key="1">
    <source>
        <dbReference type="ARBA" id="ARBA00007626"/>
    </source>
</evidence>
<proteinExistence type="inferred from homology"/>
<dbReference type="AlphaFoldDB" id="A0AAE1VIX2"/>
<dbReference type="SUPFAM" id="SSF81901">
    <property type="entry name" value="HCP-like"/>
    <property type="match status" value="1"/>
</dbReference>
<comment type="similarity">
    <text evidence="1">Belongs to the PPR family. P subfamily.</text>
</comment>
<keyword evidence="2" id="KW-0677">Repeat</keyword>
<accession>A0AAE1VIX2</accession>
<name>A0AAE1VIX2_9SOLA</name>
<evidence type="ECO:0000256" key="3">
    <source>
        <dbReference type="PROSITE-ProRule" id="PRU00708"/>
    </source>
</evidence>
<dbReference type="Gene3D" id="1.25.40.10">
    <property type="entry name" value="Tetratricopeptide repeat domain"/>
    <property type="match status" value="2"/>
</dbReference>
<comment type="caution">
    <text evidence="4">The sequence shown here is derived from an EMBL/GenBank/DDBJ whole genome shotgun (WGS) entry which is preliminary data.</text>
</comment>
<evidence type="ECO:0008006" key="6">
    <source>
        <dbReference type="Google" id="ProtNLM"/>
    </source>
</evidence>
<feature type="repeat" description="PPR" evidence="3">
    <location>
        <begin position="44"/>
        <end position="78"/>
    </location>
</feature>
<dbReference type="NCBIfam" id="TIGR00756">
    <property type="entry name" value="PPR"/>
    <property type="match status" value="2"/>
</dbReference>
<dbReference type="Pfam" id="PF01535">
    <property type="entry name" value="PPR"/>
    <property type="match status" value="3"/>
</dbReference>
<dbReference type="InterPro" id="IPR011990">
    <property type="entry name" value="TPR-like_helical_dom_sf"/>
</dbReference>
<organism evidence="4 5">
    <name type="scientific">Anisodus tanguticus</name>
    <dbReference type="NCBI Taxonomy" id="243964"/>
    <lineage>
        <taxon>Eukaryota</taxon>
        <taxon>Viridiplantae</taxon>
        <taxon>Streptophyta</taxon>
        <taxon>Embryophyta</taxon>
        <taxon>Tracheophyta</taxon>
        <taxon>Spermatophyta</taxon>
        <taxon>Magnoliopsida</taxon>
        <taxon>eudicotyledons</taxon>
        <taxon>Gunneridae</taxon>
        <taxon>Pentapetalae</taxon>
        <taxon>asterids</taxon>
        <taxon>lamiids</taxon>
        <taxon>Solanales</taxon>
        <taxon>Solanaceae</taxon>
        <taxon>Solanoideae</taxon>
        <taxon>Hyoscyameae</taxon>
        <taxon>Anisodus</taxon>
    </lineage>
</organism>
<dbReference type="InterPro" id="IPR002885">
    <property type="entry name" value="PPR_rpt"/>
</dbReference>
<feature type="repeat" description="PPR" evidence="3">
    <location>
        <begin position="79"/>
        <end position="113"/>
    </location>
</feature>
<dbReference type="PANTHER" id="PTHR47447">
    <property type="entry name" value="OS03G0856100 PROTEIN"/>
    <property type="match status" value="1"/>
</dbReference>
<evidence type="ECO:0000313" key="5">
    <source>
        <dbReference type="Proteomes" id="UP001291623"/>
    </source>
</evidence>
<evidence type="ECO:0000313" key="4">
    <source>
        <dbReference type="EMBL" id="KAK4362799.1"/>
    </source>
</evidence>
<dbReference type="EMBL" id="JAVYJV010000009">
    <property type="protein sequence ID" value="KAK4362799.1"/>
    <property type="molecule type" value="Genomic_DNA"/>
</dbReference>
<evidence type="ECO:0000256" key="2">
    <source>
        <dbReference type="ARBA" id="ARBA00022737"/>
    </source>
</evidence>
<dbReference type="Pfam" id="PF13041">
    <property type="entry name" value="PPR_2"/>
    <property type="match status" value="1"/>
</dbReference>
<keyword evidence="5" id="KW-1185">Reference proteome</keyword>
<feature type="repeat" description="PPR" evidence="3">
    <location>
        <begin position="350"/>
        <end position="384"/>
    </location>
</feature>
<sequence>MKSMRFVPEEATYSLLISLISKSGNYDDAFRLYEDMRSQGIIPSNFTCASLLTMYYRKEDYPKALALFEEMGKYGIKIDEVIYGLLIRMYGKLGLYEDAQKTSQEVKKLGVISNEKTYTTMGQVHLNAGNIEEALNIMDEMKCHIAKEYLASAEAVFQALSKMQIPECDFCKDMLNLYMRLGLTEKAKDFIFQIRKIQVEFDEELLKTVTKVLCIEGMVRDAVQLIREFSASKTFEDSVCIQIFSVAIHGNDRFTATEIASKPLDQPGAMAVELALILFIADGNTMKAEETLKLLLKTANGLSVVSQLIRKFIKEDDVASASLINFYGKQKKLREALNVFASVADSSRTGSLLYNSIIDSYNRCGKQEETYMFYKEEMEKGHSVKPDRFIMSAAVHLYRSAGLELKAEGVLRSMNSFTIPLENLEVGSRLKAD</sequence>
<feature type="repeat" description="PPR" evidence="3">
    <location>
        <begin position="9"/>
        <end position="43"/>
    </location>
</feature>